<name>A0A5S9BZ35_9CAUD</name>
<sequence>MLMFNYRSFNDAYHGIKHYIKTRYEYEYDGRNGKVYEVIGLSYRVDTVCTFPLIKHNTSITREYCRDFYSKLFINAPSDTDIKWFKETYKDNVKTFLDNPKGLSDGFNTIYGNRISRQLPIVKRELLNEKGSRRAVIKILSETDNVLLGTDEVIEYPCIDSISLFVRDGKLNVHTHMRSNNMGTVAVLDMYLIGRLQSQLANELNLKTGVFSCSIASAHIFEKDL</sequence>
<evidence type="ECO:0000256" key="1">
    <source>
        <dbReference type="ARBA" id="ARBA00009972"/>
    </source>
</evidence>
<organism evidence="4 5">
    <name type="scientific">Tenacibaculum phage PTm1</name>
    <dbReference type="NCBI Taxonomy" id="2547425"/>
    <lineage>
        <taxon>Viruses</taxon>
        <taxon>Duplodnaviria</taxon>
        <taxon>Heunggongvirae</taxon>
        <taxon>Uroviricota</taxon>
        <taxon>Caudoviricetes</taxon>
        <taxon>Shirahamavirus</taxon>
        <taxon>Shirahamavirus PTm1</taxon>
    </lineage>
</organism>
<keyword evidence="5" id="KW-1185">Reference proteome</keyword>
<dbReference type="InterPro" id="IPR023451">
    <property type="entry name" value="Thymidate_synth/dCMP_Mease_dom"/>
</dbReference>
<dbReference type="SUPFAM" id="SSF55831">
    <property type="entry name" value="Thymidylate synthase/dCMP hydroxymethylase"/>
    <property type="match status" value="1"/>
</dbReference>
<dbReference type="GeneID" id="55802972"/>
<protein>
    <submittedName>
        <fullName evidence="4">Thymidylate synthase and pyrimidine hydroxymethylase</fullName>
    </submittedName>
</protein>
<dbReference type="RefSeq" id="YP_009873851.1">
    <property type="nucleotide sequence ID" value="NC_049340.1"/>
</dbReference>
<evidence type="ECO:0000313" key="5">
    <source>
        <dbReference type="Proteomes" id="UP000422648"/>
    </source>
</evidence>
<comment type="similarity">
    <text evidence="1">Belongs to the thymidylate synthase family.</text>
</comment>
<dbReference type="InterPro" id="IPR036926">
    <property type="entry name" value="Thymidate_synth/dCMP_Mease_sf"/>
</dbReference>
<accession>A0A5S9BZ35</accession>
<dbReference type="Pfam" id="PF00303">
    <property type="entry name" value="Thymidylat_synt"/>
    <property type="match status" value="1"/>
</dbReference>
<dbReference type="GO" id="GO:0008168">
    <property type="term" value="F:methyltransferase activity"/>
    <property type="evidence" value="ECO:0007669"/>
    <property type="project" value="UniProtKB-KW"/>
</dbReference>
<dbReference type="EMBL" id="AP019524">
    <property type="protein sequence ID" value="BBI90559.1"/>
    <property type="molecule type" value="Genomic_DNA"/>
</dbReference>
<evidence type="ECO:0000313" key="4">
    <source>
        <dbReference type="EMBL" id="BBI90559.1"/>
    </source>
</evidence>
<dbReference type="Proteomes" id="UP000422648">
    <property type="component" value="Segment"/>
</dbReference>
<keyword evidence="2" id="KW-0808">Transferase</keyword>
<dbReference type="KEGG" id="vg:55802972"/>
<evidence type="ECO:0000259" key="3">
    <source>
        <dbReference type="Pfam" id="PF00303"/>
    </source>
</evidence>
<evidence type="ECO:0000256" key="2">
    <source>
        <dbReference type="ARBA" id="ARBA00022679"/>
    </source>
</evidence>
<proteinExistence type="inferred from homology"/>
<reference evidence="4 5" key="1">
    <citation type="journal article" date="2019" name="Arch. Virol.">
        <title>A novel jumbo Tenacibaculum maritimum lytic phage with head-fiber-like appendages.</title>
        <authorList>
            <person name="Kawato Y."/>
            <person name="Istiqomah I."/>
            <person name="Gaafar A.Y."/>
            <person name="Hanaoka M."/>
            <person name="Ishimaru K."/>
            <person name="Yasuike M."/>
            <person name="Nishiki I."/>
            <person name="Nakamura Y."/>
            <person name="Fujiwara A."/>
            <person name="Nakai T."/>
        </authorList>
    </citation>
    <scope>NUCLEOTIDE SEQUENCE [LARGE SCALE GENOMIC DNA]</scope>
    <source>
        <strain evidence="4 5">PTm1</strain>
    </source>
</reference>
<dbReference type="Gene3D" id="3.30.572.10">
    <property type="entry name" value="Thymidylate synthase/dCMP hydroxymethylase domain"/>
    <property type="match status" value="1"/>
</dbReference>
<feature type="domain" description="Thymidylate synthase/dCMP hydroxymethylase" evidence="3">
    <location>
        <begin position="19"/>
        <end position="223"/>
    </location>
</feature>
<dbReference type="GO" id="GO:0032259">
    <property type="term" value="P:methylation"/>
    <property type="evidence" value="ECO:0007669"/>
    <property type="project" value="UniProtKB-KW"/>
</dbReference>
<keyword evidence="4" id="KW-0489">Methyltransferase</keyword>